<dbReference type="OrthoDB" id="10035003at2759"/>
<organism evidence="1 2">
    <name type="scientific">Ramazzottius varieornatus</name>
    <name type="common">Water bear</name>
    <name type="synonym">Tardigrade</name>
    <dbReference type="NCBI Taxonomy" id="947166"/>
    <lineage>
        <taxon>Eukaryota</taxon>
        <taxon>Metazoa</taxon>
        <taxon>Ecdysozoa</taxon>
        <taxon>Tardigrada</taxon>
        <taxon>Eutardigrada</taxon>
        <taxon>Parachela</taxon>
        <taxon>Hypsibioidea</taxon>
        <taxon>Ramazzottiidae</taxon>
        <taxon>Ramazzottius</taxon>
    </lineage>
</organism>
<gene>
    <name evidence="1" type="primary">RvY_09914-1</name>
    <name evidence="1" type="synonym">RvY_09914.1</name>
    <name evidence="1" type="ORF">RvY_09914</name>
</gene>
<protein>
    <submittedName>
        <fullName evidence="1">Uncharacterized protein</fullName>
    </submittedName>
</protein>
<name>A0A1D1VAZ7_RAMVA</name>
<dbReference type="Proteomes" id="UP000186922">
    <property type="component" value="Unassembled WGS sequence"/>
</dbReference>
<evidence type="ECO:0000313" key="1">
    <source>
        <dbReference type="EMBL" id="GAU98821.1"/>
    </source>
</evidence>
<keyword evidence="2" id="KW-1185">Reference proteome</keyword>
<reference evidence="1 2" key="1">
    <citation type="journal article" date="2016" name="Nat. Commun.">
        <title>Extremotolerant tardigrade genome and improved radiotolerance of human cultured cells by tardigrade-unique protein.</title>
        <authorList>
            <person name="Hashimoto T."/>
            <person name="Horikawa D.D."/>
            <person name="Saito Y."/>
            <person name="Kuwahara H."/>
            <person name="Kozuka-Hata H."/>
            <person name="Shin-I T."/>
            <person name="Minakuchi Y."/>
            <person name="Ohishi K."/>
            <person name="Motoyama A."/>
            <person name="Aizu T."/>
            <person name="Enomoto A."/>
            <person name="Kondo K."/>
            <person name="Tanaka S."/>
            <person name="Hara Y."/>
            <person name="Koshikawa S."/>
            <person name="Sagara H."/>
            <person name="Miura T."/>
            <person name="Yokobori S."/>
            <person name="Miyagawa K."/>
            <person name="Suzuki Y."/>
            <person name="Kubo T."/>
            <person name="Oyama M."/>
            <person name="Kohara Y."/>
            <person name="Fujiyama A."/>
            <person name="Arakawa K."/>
            <person name="Katayama T."/>
            <person name="Toyoda A."/>
            <person name="Kunieda T."/>
        </authorList>
    </citation>
    <scope>NUCLEOTIDE SEQUENCE [LARGE SCALE GENOMIC DNA]</scope>
    <source>
        <strain evidence="1 2">YOKOZUNA-1</strain>
    </source>
</reference>
<evidence type="ECO:0000313" key="2">
    <source>
        <dbReference type="Proteomes" id="UP000186922"/>
    </source>
</evidence>
<dbReference type="EMBL" id="BDGG01000005">
    <property type="protein sequence ID" value="GAU98821.1"/>
    <property type="molecule type" value="Genomic_DNA"/>
</dbReference>
<comment type="caution">
    <text evidence="1">The sequence shown here is derived from an EMBL/GenBank/DDBJ whole genome shotgun (WGS) entry which is preliminary data.</text>
</comment>
<dbReference type="AlphaFoldDB" id="A0A1D1VAZ7"/>
<accession>A0A1D1VAZ7</accession>
<proteinExistence type="predicted"/>
<sequence>MVKTQRVTQFLDGDLQKPRGALRLLRVPAAKLEGSERPVIAPFLDPATYPKLLKNYDLDVSSDVDSVLSNIAGALLKYAGKDPKRKIDSFATWLEAFIIFASYRGYYHPGLYPKLISYIGIINGLSGQMGSANLWLEYINVFE</sequence>